<evidence type="ECO:0000313" key="6">
    <source>
        <dbReference type="Proteomes" id="UP000235392"/>
    </source>
</evidence>
<dbReference type="OrthoDB" id="2517188at2759"/>
<feature type="region of interest" description="Disordered" evidence="1">
    <location>
        <begin position="1"/>
        <end position="66"/>
    </location>
</feature>
<evidence type="ECO:0000313" key="4">
    <source>
        <dbReference type="EMBL" id="PLW56203.1"/>
    </source>
</evidence>
<proteinExistence type="predicted"/>
<dbReference type="EMBL" id="PGCI01000095">
    <property type="protein sequence ID" value="PLW40954.1"/>
    <property type="molecule type" value="Genomic_DNA"/>
</dbReference>
<gene>
    <name evidence="4" type="ORF">PCANC_02004</name>
    <name evidence="3" type="ORF">PCASD_06587</name>
    <name evidence="2" type="ORF">PCASD_25312</name>
</gene>
<reference evidence="5 6" key="1">
    <citation type="submission" date="2017-11" db="EMBL/GenBank/DDBJ databases">
        <title>De novo assembly and phasing of dikaryotic genomes from two isolates of Puccinia coronata f. sp. avenae, the causal agent of oat crown rust.</title>
        <authorList>
            <person name="Miller M.E."/>
            <person name="Zhang Y."/>
            <person name="Omidvar V."/>
            <person name="Sperschneider J."/>
            <person name="Schwessinger B."/>
            <person name="Raley C."/>
            <person name="Palmer J.M."/>
            <person name="Garnica D."/>
            <person name="Upadhyaya N."/>
            <person name="Rathjen J."/>
            <person name="Taylor J.M."/>
            <person name="Park R.F."/>
            <person name="Dodds P.N."/>
            <person name="Hirsch C.D."/>
            <person name="Kianian S.F."/>
            <person name="Figueroa M."/>
        </authorList>
    </citation>
    <scope>NUCLEOTIDE SEQUENCE [LARGE SCALE GENOMIC DNA]</scope>
    <source>
        <strain evidence="4">12NC29</strain>
        <strain evidence="3">12SD80</strain>
    </source>
</reference>
<accession>A0A2N5UT93</accession>
<keyword evidence="5" id="KW-1185">Reference proteome</keyword>
<name>A0A2N5UT93_9BASI</name>
<dbReference type="Proteomes" id="UP000235392">
    <property type="component" value="Unassembled WGS sequence"/>
</dbReference>
<dbReference type="EMBL" id="PGCJ01000023">
    <property type="protein sequence ID" value="PLW56203.1"/>
    <property type="molecule type" value="Genomic_DNA"/>
</dbReference>
<evidence type="ECO:0000313" key="2">
    <source>
        <dbReference type="EMBL" id="PLW08737.1"/>
    </source>
</evidence>
<organism evidence="3 6">
    <name type="scientific">Puccinia coronata f. sp. avenae</name>
    <dbReference type="NCBI Taxonomy" id="200324"/>
    <lineage>
        <taxon>Eukaryota</taxon>
        <taxon>Fungi</taxon>
        <taxon>Dikarya</taxon>
        <taxon>Basidiomycota</taxon>
        <taxon>Pucciniomycotina</taxon>
        <taxon>Pucciniomycetes</taxon>
        <taxon>Pucciniales</taxon>
        <taxon>Pucciniaceae</taxon>
        <taxon>Puccinia</taxon>
    </lineage>
</organism>
<evidence type="ECO:0000313" key="5">
    <source>
        <dbReference type="Proteomes" id="UP000235388"/>
    </source>
</evidence>
<protein>
    <submittedName>
        <fullName evidence="3">Uncharacterized protein</fullName>
    </submittedName>
</protein>
<dbReference type="EMBL" id="PGCI01001047">
    <property type="protein sequence ID" value="PLW08737.1"/>
    <property type="molecule type" value="Genomic_DNA"/>
</dbReference>
<sequence>MSEKQPKLSVSPANPTEEATLQTAIATTTAGRTETPDPGLLTSNPIEATEPFHPAPEEGEDSCPGKITCEMNVPEWGKALQKNGLLLEYQDVLEGLTHSFDQGVPNHSLGDLPYFTPPNHDSAQEAKEKIEKNFKEEIAA</sequence>
<dbReference type="Proteomes" id="UP000235388">
    <property type="component" value="Unassembled WGS sequence"/>
</dbReference>
<comment type="caution">
    <text evidence="3">The sequence shown here is derived from an EMBL/GenBank/DDBJ whole genome shotgun (WGS) entry which is preliminary data.</text>
</comment>
<evidence type="ECO:0000313" key="3">
    <source>
        <dbReference type="EMBL" id="PLW40954.1"/>
    </source>
</evidence>
<feature type="compositionally biased region" description="Low complexity" evidence="1">
    <location>
        <begin position="16"/>
        <end position="30"/>
    </location>
</feature>
<dbReference type="AlphaFoldDB" id="A0A2N5UT93"/>
<evidence type="ECO:0000256" key="1">
    <source>
        <dbReference type="SAM" id="MobiDB-lite"/>
    </source>
</evidence>